<gene>
    <name evidence="1" type="ORF">HQM25_13680</name>
</gene>
<evidence type="ECO:0000313" key="2">
    <source>
        <dbReference type="Proteomes" id="UP000502498"/>
    </source>
</evidence>
<dbReference type="RefSeq" id="WP_172990741.1">
    <property type="nucleotide sequence ID" value="NZ_CP054038.1"/>
</dbReference>
<dbReference type="Proteomes" id="UP000502498">
    <property type="component" value="Chromosome"/>
</dbReference>
<accession>A0A7D4U8V6</accession>
<protein>
    <submittedName>
        <fullName evidence="1">PqqD family peptide modification chaperone</fullName>
    </submittedName>
</protein>
<dbReference type="Gene3D" id="3.40.50.300">
    <property type="entry name" value="P-loop containing nucleotide triphosphate hydrolases"/>
    <property type="match status" value="1"/>
</dbReference>
<organism evidence="1 2">
    <name type="scientific">Microbacterium hominis</name>
    <dbReference type="NCBI Taxonomy" id="162426"/>
    <lineage>
        <taxon>Bacteria</taxon>
        <taxon>Bacillati</taxon>
        <taxon>Actinomycetota</taxon>
        <taxon>Actinomycetes</taxon>
        <taxon>Micrococcales</taxon>
        <taxon>Microbacteriaceae</taxon>
        <taxon>Microbacterium</taxon>
    </lineage>
</organism>
<proteinExistence type="predicted"/>
<sequence>MSESVLVAALGYEVRIDVSALDAAGVLAVREAWRDALVPVVEPAEPVEPVDAAPVVHAQGDLDRATMLSELSMAVTLAAIEAARGQAWMLHATGVASDDGRVVALVGPSGRGKTTAARVLGGSYGYVSDETVAVGLEGSVRAYRKPLSIIEHAGEPKVQRAPSELGLRALPAASLTLAAVVLLDRRDDEDGAVVSPVDLGDALGDLVAQTSYLADLERPLQTIAALVSAVGGVVRVTYREAAELVPVVEGLLAAPQEAVAAGAAEPLAAGLVGDGICRVRARDALALEDPDRLALLHVDGHGHGTVRVLAGLGPALWRAADGVALDDLVTVAVAAHGEPEGVDATTAVASAVDGLVAEGVLRRSPLWRIRDDVAWTGSGERVVALALADPAAAPVALEGSAAIIWTALADSACDADTLIQRVAERADVETADVADDVRGFLRTLERGALVAAG</sequence>
<dbReference type="Gene3D" id="1.10.10.1150">
    <property type="entry name" value="Coenzyme PQQ synthesis protein D (PqqD)"/>
    <property type="match status" value="1"/>
</dbReference>
<dbReference type="Pfam" id="PF05402">
    <property type="entry name" value="PqqD"/>
    <property type="match status" value="1"/>
</dbReference>
<dbReference type="AlphaFoldDB" id="A0A7D4U8V6"/>
<dbReference type="InterPro" id="IPR041881">
    <property type="entry name" value="PqqD_sf"/>
</dbReference>
<dbReference type="EMBL" id="CP054038">
    <property type="protein sequence ID" value="QKJ20306.1"/>
    <property type="molecule type" value="Genomic_DNA"/>
</dbReference>
<dbReference type="SUPFAM" id="SSF53795">
    <property type="entry name" value="PEP carboxykinase-like"/>
    <property type="match status" value="1"/>
</dbReference>
<evidence type="ECO:0000313" key="1">
    <source>
        <dbReference type="EMBL" id="QKJ20306.1"/>
    </source>
</evidence>
<dbReference type="InterPro" id="IPR027417">
    <property type="entry name" value="P-loop_NTPase"/>
</dbReference>
<name>A0A7D4U8V6_9MICO</name>
<reference evidence="1 2" key="1">
    <citation type="submission" date="2020-05" db="EMBL/GenBank/DDBJ databases">
        <title>Strain PA2F3 complete genome.</title>
        <authorList>
            <person name="Kim Y.-S."/>
            <person name="Kim S.-J."/>
            <person name="Jung H.-k."/>
            <person name="Kim S.-E."/>
            <person name="Kim K.-H."/>
        </authorList>
    </citation>
    <scope>NUCLEOTIDE SEQUENCE [LARGE SCALE GENOMIC DNA]</scope>
    <source>
        <strain evidence="1 2">PA2F3</strain>
    </source>
</reference>
<dbReference type="InterPro" id="IPR008792">
    <property type="entry name" value="PQQD"/>
</dbReference>